<gene>
    <name evidence="2" type="ORF">SAMN04488117_1292</name>
</gene>
<evidence type="ECO:0000313" key="3">
    <source>
        <dbReference type="Proteomes" id="UP000182284"/>
    </source>
</evidence>
<organism evidence="2 3">
    <name type="scientific">Celeribacter baekdonensis</name>
    <dbReference type="NCBI Taxonomy" id="875171"/>
    <lineage>
        <taxon>Bacteria</taxon>
        <taxon>Pseudomonadati</taxon>
        <taxon>Pseudomonadota</taxon>
        <taxon>Alphaproteobacteria</taxon>
        <taxon>Rhodobacterales</taxon>
        <taxon>Roseobacteraceae</taxon>
        <taxon>Celeribacter</taxon>
    </lineage>
</organism>
<proteinExistence type="predicted"/>
<protein>
    <recommendedName>
        <fullName evidence="4">Transposase</fullName>
    </recommendedName>
</protein>
<dbReference type="SUPFAM" id="SSF46689">
    <property type="entry name" value="Homeodomain-like"/>
    <property type="match status" value="1"/>
</dbReference>
<reference evidence="2 3" key="1">
    <citation type="submission" date="2016-10" db="EMBL/GenBank/DDBJ databases">
        <authorList>
            <person name="de Groot N.N."/>
        </authorList>
    </citation>
    <scope>NUCLEOTIDE SEQUENCE [LARGE SCALE GENOMIC DNA]</scope>
    <source>
        <strain evidence="2 3">DSM 27375</strain>
    </source>
</reference>
<sequence length="169" mass="18987">MRGLAYPPERKAAVLTRMLPPNNMPLGRLAREEGISVATLAKWRAEARAKGQFLPDAHAGPEGWTSRDKHGAVIETASMNEAELGEYCRRRGIYPEQLAVWREACERANDWERAAASRIARETRDDKKRIQQLERELARKEKALAEAAALMILRKKAEAIWGPEGGAEE</sequence>
<accession>A0A1G7UXX3</accession>
<feature type="coiled-coil region" evidence="1">
    <location>
        <begin position="116"/>
        <end position="150"/>
    </location>
</feature>
<dbReference type="AlphaFoldDB" id="A0A1G7UXX3"/>
<evidence type="ECO:0000313" key="2">
    <source>
        <dbReference type="EMBL" id="SDG52138.1"/>
    </source>
</evidence>
<dbReference type="Proteomes" id="UP000182284">
    <property type="component" value="Unassembled WGS sequence"/>
</dbReference>
<keyword evidence="1" id="KW-0175">Coiled coil</keyword>
<name>A0A1G7UXX3_9RHOB</name>
<dbReference type="InterPro" id="IPR009057">
    <property type="entry name" value="Homeodomain-like_sf"/>
</dbReference>
<dbReference type="EMBL" id="FNBL01000029">
    <property type="protein sequence ID" value="SDG52138.1"/>
    <property type="molecule type" value="Genomic_DNA"/>
</dbReference>
<evidence type="ECO:0008006" key="4">
    <source>
        <dbReference type="Google" id="ProtNLM"/>
    </source>
</evidence>
<evidence type="ECO:0000256" key="1">
    <source>
        <dbReference type="SAM" id="Coils"/>
    </source>
</evidence>